<keyword evidence="1" id="KW-1133">Transmembrane helix</keyword>
<feature type="transmembrane region" description="Helical" evidence="1">
    <location>
        <begin position="110"/>
        <end position="133"/>
    </location>
</feature>
<reference evidence="2 3" key="1">
    <citation type="submission" date="2024-11" db="EMBL/GenBank/DDBJ databases">
        <title>A near-complete genome assembly of Cinchona calisaya.</title>
        <authorList>
            <person name="Lian D.C."/>
            <person name="Zhao X.W."/>
            <person name="Wei L."/>
        </authorList>
    </citation>
    <scope>NUCLEOTIDE SEQUENCE [LARGE SCALE GENOMIC DNA]</scope>
    <source>
        <tissue evidence="2">Nenye</tissue>
    </source>
</reference>
<name>A0ABD2ZS68_9GENT</name>
<dbReference type="EMBL" id="JBJUIK010000007">
    <property type="protein sequence ID" value="KAL3522279.1"/>
    <property type="molecule type" value="Genomic_DNA"/>
</dbReference>
<accession>A0ABD2ZS68</accession>
<gene>
    <name evidence="2" type="ORF">ACH5RR_015113</name>
</gene>
<proteinExistence type="predicted"/>
<comment type="caution">
    <text evidence="2">The sequence shown here is derived from an EMBL/GenBank/DDBJ whole genome shotgun (WGS) entry which is preliminary data.</text>
</comment>
<dbReference type="Proteomes" id="UP001630127">
    <property type="component" value="Unassembled WGS sequence"/>
</dbReference>
<keyword evidence="3" id="KW-1185">Reference proteome</keyword>
<keyword evidence="1" id="KW-0812">Transmembrane</keyword>
<sequence length="228" mass="25736">MKVSLEELIQRAVGEWIEYVDFNESSLRESKNEPDDHRGQKPNALRGRADIEDALAIRQSLSTAISKGWMAAKIQSDFKSIVDKLQLGVTGIICRYCPGRRFGIVLKVRLFLLVFVFICLPYDVRMLYMYRVLSMVLVLDLWTKLTMDKFDTVNINMGVLALPTLKLRIVSKWVSKAERSDVERETAGHVADSIPVPTIQHCVVVENAIPAINKKVLTVVSEVGETSQ</sequence>
<evidence type="ECO:0000313" key="2">
    <source>
        <dbReference type="EMBL" id="KAL3522279.1"/>
    </source>
</evidence>
<organism evidence="2 3">
    <name type="scientific">Cinchona calisaya</name>
    <dbReference type="NCBI Taxonomy" id="153742"/>
    <lineage>
        <taxon>Eukaryota</taxon>
        <taxon>Viridiplantae</taxon>
        <taxon>Streptophyta</taxon>
        <taxon>Embryophyta</taxon>
        <taxon>Tracheophyta</taxon>
        <taxon>Spermatophyta</taxon>
        <taxon>Magnoliopsida</taxon>
        <taxon>eudicotyledons</taxon>
        <taxon>Gunneridae</taxon>
        <taxon>Pentapetalae</taxon>
        <taxon>asterids</taxon>
        <taxon>lamiids</taxon>
        <taxon>Gentianales</taxon>
        <taxon>Rubiaceae</taxon>
        <taxon>Cinchonoideae</taxon>
        <taxon>Cinchoneae</taxon>
        <taxon>Cinchona</taxon>
    </lineage>
</organism>
<evidence type="ECO:0000313" key="3">
    <source>
        <dbReference type="Proteomes" id="UP001630127"/>
    </source>
</evidence>
<keyword evidence="1" id="KW-0472">Membrane</keyword>
<protein>
    <submittedName>
        <fullName evidence="2">Uncharacterized protein</fullName>
    </submittedName>
</protein>
<dbReference type="AlphaFoldDB" id="A0ABD2ZS68"/>
<evidence type="ECO:0000256" key="1">
    <source>
        <dbReference type="SAM" id="Phobius"/>
    </source>
</evidence>